<dbReference type="Pfam" id="PF01857">
    <property type="entry name" value="RB_B"/>
    <property type="match status" value="1"/>
</dbReference>
<dbReference type="GO" id="GO:0000785">
    <property type="term" value="C:chromatin"/>
    <property type="evidence" value="ECO:0007669"/>
    <property type="project" value="TreeGrafter"/>
</dbReference>
<organism evidence="3">
    <name type="scientific">Guillardia theta (strain CCMP2712)</name>
    <name type="common">Cryptophyte</name>
    <dbReference type="NCBI Taxonomy" id="905079"/>
    <lineage>
        <taxon>Eukaryota</taxon>
        <taxon>Cryptophyceae</taxon>
        <taxon>Pyrenomonadales</taxon>
        <taxon>Geminigeraceae</taxon>
        <taxon>Guillardia</taxon>
    </lineage>
</organism>
<evidence type="ECO:0000313" key="3">
    <source>
        <dbReference type="EMBL" id="EKX54207.1"/>
    </source>
</evidence>
<dbReference type="PANTHER" id="PTHR13742:SF17">
    <property type="entry name" value="RE32990P-RELATED"/>
    <property type="match status" value="1"/>
</dbReference>
<dbReference type="GO" id="GO:0030154">
    <property type="term" value="P:cell differentiation"/>
    <property type="evidence" value="ECO:0007669"/>
    <property type="project" value="TreeGrafter"/>
</dbReference>
<dbReference type="Gene3D" id="1.10.472.10">
    <property type="entry name" value="Cyclin-like"/>
    <property type="match status" value="1"/>
</dbReference>
<dbReference type="InterPro" id="IPR002719">
    <property type="entry name" value="RB_B"/>
</dbReference>
<dbReference type="HOGENOM" id="CLU_1130862_0_0_1"/>
<keyword evidence="5" id="KW-1185">Reference proteome</keyword>
<gene>
    <name evidence="3" type="ORF">GUITHDRAFT_150185</name>
</gene>
<feature type="compositionally biased region" description="Basic and acidic residues" evidence="1">
    <location>
        <begin position="222"/>
        <end position="232"/>
    </location>
</feature>
<evidence type="ECO:0000259" key="2">
    <source>
        <dbReference type="Pfam" id="PF01857"/>
    </source>
</evidence>
<evidence type="ECO:0000256" key="1">
    <source>
        <dbReference type="SAM" id="MobiDB-lite"/>
    </source>
</evidence>
<sequence>MRISAHRSSMKKQDVANSAASQEAEALQLRASERQLSAFARRLWYRAVEILESMYRNLRSSGITMRSYNRAYDVMSRILESPSARGLMVGRNLHQIILCILFGACKSEGEGNVTFKVLVCQHKAVYNNQDSDLLYWNVLLDENKLGNIIEFYNQKLVPVCKEFVHSDIHDLSSTTPPSSPFSVKKYVRRNVTISPMLQDRVISISMSPKTNRLMTYESSRVGMREGEEHEQNLRLNKRQKPMESER</sequence>
<dbReference type="GO" id="GO:0005667">
    <property type="term" value="C:transcription regulator complex"/>
    <property type="evidence" value="ECO:0007669"/>
    <property type="project" value="TreeGrafter"/>
</dbReference>
<dbReference type="RefSeq" id="XP_005841187.1">
    <property type="nucleotide sequence ID" value="XM_005841130.1"/>
</dbReference>
<dbReference type="OrthoDB" id="844594at2759"/>
<dbReference type="SUPFAM" id="SSF47954">
    <property type="entry name" value="Cyclin-like"/>
    <property type="match status" value="1"/>
</dbReference>
<dbReference type="GeneID" id="17310730"/>
<dbReference type="GO" id="GO:0005634">
    <property type="term" value="C:nucleus"/>
    <property type="evidence" value="ECO:0007669"/>
    <property type="project" value="InterPro"/>
</dbReference>
<reference evidence="3 5" key="1">
    <citation type="journal article" date="2012" name="Nature">
        <title>Algal genomes reveal evolutionary mosaicism and the fate of nucleomorphs.</title>
        <authorList>
            <consortium name="DOE Joint Genome Institute"/>
            <person name="Curtis B.A."/>
            <person name="Tanifuji G."/>
            <person name="Burki F."/>
            <person name="Gruber A."/>
            <person name="Irimia M."/>
            <person name="Maruyama S."/>
            <person name="Arias M.C."/>
            <person name="Ball S.G."/>
            <person name="Gile G.H."/>
            <person name="Hirakawa Y."/>
            <person name="Hopkins J.F."/>
            <person name="Kuo A."/>
            <person name="Rensing S.A."/>
            <person name="Schmutz J."/>
            <person name="Symeonidi A."/>
            <person name="Elias M."/>
            <person name="Eveleigh R.J."/>
            <person name="Herman E.K."/>
            <person name="Klute M.J."/>
            <person name="Nakayama T."/>
            <person name="Obornik M."/>
            <person name="Reyes-Prieto A."/>
            <person name="Armbrust E.V."/>
            <person name="Aves S.J."/>
            <person name="Beiko R.G."/>
            <person name="Coutinho P."/>
            <person name="Dacks J.B."/>
            <person name="Durnford D.G."/>
            <person name="Fast N.M."/>
            <person name="Green B.R."/>
            <person name="Grisdale C.J."/>
            <person name="Hempel F."/>
            <person name="Henrissat B."/>
            <person name="Hoppner M.P."/>
            <person name="Ishida K."/>
            <person name="Kim E."/>
            <person name="Koreny L."/>
            <person name="Kroth P.G."/>
            <person name="Liu Y."/>
            <person name="Malik S.B."/>
            <person name="Maier U.G."/>
            <person name="McRose D."/>
            <person name="Mock T."/>
            <person name="Neilson J.A."/>
            <person name="Onodera N.T."/>
            <person name="Poole A.M."/>
            <person name="Pritham E.J."/>
            <person name="Richards T.A."/>
            <person name="Rocap G."/>
            <person name="Roy S.W."/>
            <person name="Sarai C."/>
            <person name="Schaack S."/>
            <person name="Shirato S."/>
            <person name="Slamovits C.H."/>
            <person name="Spencer D.F."/>
            <person name="Suzuki S."/>
            <person name="Worden A.Z."/>
            <person name="Zauner S."/>
            <person name="Barry K."/>
            <person name="Bell C."/>
            <person name="Bharti A.K."/>
            <person name="Crow J.A."/>
            <person name="Grimwood J."/>
            <person name="Kramer R."/>
            <person name="Lindquist E."/>
            <person name="Lucas S."/>
            <person name="Salamov A."/>
            <person name="McFadden G.I."/>
            <person name="Lane C.E."/>
            <person name="Keeling P.J."/>
            <person name="Gray M.W."/>
            <person name="Grigoriev I.V."/>
            <person name="Archibald J.M."/>
        </authorList>
    </citation>
    <scope>NUCLEOTIDE SEQUENCE</scope>
    <source>
        <strain evidence="3 5">CCMP2712</strain>
    </source>
</reference>
<dbReference type="AlphaFoldDB" id="L1K0S3"/>
<reference evidence="5" key="2">
    <citation type="submission" date="2012-11" db="EMBL/GenBank/DDBJ databases">
        <authorList>
            <person name="Kuo A."/>
            <person name="Curtis B.A."/>
            <person name="Tanifuji G."/>
            <person name="Burki F."/>
            <person name="Gruber A."/>
            <person name="Irimia M."/>
            <person name="Maruyama S."/>
            <person name="Arias M.C."/>
            <person name="Ball S.G."/>
            <person name="Gile G.H."/>
            <person name="Hirakawa Y."/>
            <person name="Hopkins J.F."/>
            <person name="Rensing S.A."/>
            <person name="Schmutz J."/>
            <person name="Symeonidi A."/>
            <person name="Elias M."/>
            <person name="Eveleigh R.J."/>
            <person name="Herman E.K."/>
            <person name="Klute M.J."/>
            <person name="Nakayama T."/>
            <person name="Obornik M."/>
            <person name="Reyes-Prieto A."/>
            <person name="Armbrust E.V."/>
            <person name="Aves S.J."/>
            <person name="Beiko R.G."/>
            <person name="Coutinho P."/>
            <person name="Dacks J.B."/>
            <person name="Durnford D.G."/>
            <person name="Fast N.M."/>
            <person name="Green B.R."/>
            <person name="Grisdale C."/>
            <person name="Hempe F."/>
            <person name="Henrissat B."/>
            <person name="Hoppner M.P."/>
            <person name="Ishida K.-I."/>
            <person name="Kim E."/>
            <person name="Koreny L."/>
            <person name="Kroth P.G."/>
            <person name="Liu Y."/>
            <person name="Malik S.-B."/>
            <person name="Maier U.G."/>
            <person name="McRose D."/>
            <person name="Mock T."/>
            <person name="Neilson J.A."/>
            <person name="Onodera N.T."/>
            <person name="Poole A.M."/>
            <person name="Pritham E.J."/>
            <person name="Richards T.A."/>
            <person name="Rocap G."/>
            <person name="Roy S.W."/>
            <person name="Sarai C."/>
            <person name="Schaack S."/>
            <person name="Shirato S."/>
            <person name="Slamovits C.H."/>
            <person name="Spencer D.F."/>
            <person name="Suzuki S."/>
            <person name="Worden A.Z."/>
            <person name="Zauner S."/>
            <person name="Barry K."/>
            <person name="Bell C."/>
            <person name="Bharti A.K."/>
            <person name="Crow J.A."/>
            <person name="Grimwood J."/>
            <person name="Kramer R."/>
            <person name="Lindquist E."/>
            <person name="Lucas S."/>
            <person name="Salamov A."/>
            <person name="McFadden G.I."/>
            <person name="Lane C.E."/>
            <person name="Keeling P.J."/>
            <person name="Gray M.W."/>
            <person name="Grigoriev I.V."/>
            <person name="Archibald J.M."/>
        </authorList>
    </citation>
    <scope>NUCLEOTIDE SEQUENCE</scope>
    <source>
        <strain evidence="5">CCMP2712</strain>
    </source>
</reference>
<protein>
    <recommendedName>
        <fullName evidence="2">Retinoblastoma-associated protein B-box domain-containing protein</fullName>
    </recommendedName>
</protein>
<name>L1K0S3_GUITC</name>
<evidence type="ECO:0000313" key="5">
    <source>
        <dbReference type="Proteomes" id="UP000011087"/>
    </source>
</evidence>
<dbReference type="GO" id="GO:0000977">
    <property type="term" value="F:RNA polymerase II transcription regulatory region sequence-specific DNA binding"/>
    <property type="evidence" value="ECO:0007669"/>
    <property type="project" value="TreeGrafter"/>
</dbReference>
<dbReference type="GO" id="GO:0006357">
    <property type="term" value="P:regulation of transcription by RNA polymerase II"/>
    <property type="evidence" value="ECO:0007669"/>
    <property type="project" value="InterPro"/>
</dbReference>
<dbReference type="CDD" id="cd20548">
    <property type="entry name" value="CYCLIN_RB-like"/>
    <property type="match status" value="1"/>
</dbReference>
<dbReference type="EMBL" id="JH992968">
    <property type="protein sequence ID" value="EKX54207.1"/>
    <property type="molecule type" value="Genomic_DNA"/>
</dbReference>
<dbReference type="InterPro" id="IPR028309">
    <property type="entry name" value="RB_fam"/>
</dbReference>
<evidence type="ECO:0000313" key="4">
    <source>
        <dbReference type="EnsemblProtists" id="EKX54207"/>
    </source>
</evidence>
<dbReference type="PANTHER" id="PTHR13742">
    <property type="entry name" value="RETINOBLASTOMA-ASSOCIATED PROTEIN RB -RELATED"/>
    <property type="match status" value="1"/>
</dbReference>
<dbReference type="PaxDb" id="55529-EKX54207"/>
<dbReference type="GO" id="GO:2000134">
    <property type="term" value="P:negative regulation of G1/S transition of mitotic cell cycle"/>
    <property type="evidence" value="ECO:0007669"/>
    <property type="project" value="TreeGrafter"/>
</dbReference>
<proteinExistence type="predicted"/>
<feature type="domain" description="Retinoblastoma-associated protein B-box" evidence="2">
    <location>
        <begin position="36"/>
        <end position="154"/>
    </location>
</feature>
<dbReference type="InterPro" id="IPR036915">
    <property type="entry name" value="Cyclin-like_sf"/>
</dbReference>
<reference evidence="4" key="3">
    <citation type="submission" date="2016-03" db="UniProtKB">
        <authorList>
            <consortium name="EnsemblProtists"/>
        </authorList>
    </citation>
    <scope>IDENTIFICATION</scope>
</reference>
<dbReference type="EnsemblProtists" id="EKX54207">
    <property type="protein sequence ID" value="EKX54207"/>
    <property type="gene ID" value="GUITHDRAFT_150185"/>
</dbReference>
<dbReference type="Proteomes" id="UP000011087">
    <property type="component" value="Unassembled WGS sequence"/>
</dbReference>
<dbReference type="KEGG" id="gtt:GUITHDRAFT_150185"/>
<accession>L1K0S3</accession>
<feature type="region of interest" description="Disordered" evidence="1">
    <location>
        <begin position="221"/>
        <end position="246"/>
    </location>
</feature>